<dbReference type="GO" id="GO:0009384">
    <property type="term" value="F:N-acylmannosamine kinase activity"/>
    <property type="evidence" value="ECO:0007669"/>
    <property type="project" value="TreeGrafter"/>
</dbReference>
<dbReference type="PANTHER" id="PTHR18964">
    <property type="entry name" value="ROK (REPRESSOR, ORF, KINASE) FAMILY"/>
    <property type="match status" value="1"/>
</dbReference>
<dbReference type="Pfam" id="PF00480">
    <property type="entry name" value="ROK"/>
    <property type="match status" value="1"/>
</dbReference>
<dbReference type="Gene3D" id="3.30.420.40">
    <property type="match status" value="2"/>
</dbReference>
<comment type="caution">
    <text evidence="2">The sequence shown here is derived from an EMBL/GenBank/DDBJ whole genome shotgun (WGS) entry which is preliminary data.</text>
</comment>
<name>A0A395LYJ0_9BACT</name>
<evidence type="ECO:0000313" key="3">
    <source>
        <dbReference type="Proteomes" id="UP000266389"/>
    </source>
</evidence>
<dbReference type="EMBL" id="PHFL01000061">
    <property type="protein sequence ID" value="RFM23589.1"/>
    <property type="molecule type" value="Genomic_DNA"/>
</dbReference>
<gene>
    <name evidence="2" type="ORF">D0433_10175</name>
</gene>
<dbReference type="SUPFAM" id="SSF53067">
    <property type="entry name" value="Actin-like ATPase domain"/>
    <property type="match status" value="1"/>
</dbReference>
<comment type="similarity">
    <text evidence="1">Belongs to the ROK (NagC/XylR) family.</text>
</comment>
<sequence>MSEIWGIDLGGTKIEGVVLPHASSIEPICRLRVPTEAEQGYHHILHQIAKLVENMAKVSGCTKPTRIGICTPGTFDRHIQAMKNCNTTVLNGKNLPKDLSEQLGMEVVVANDANCFALAEARLGAAKGYAVVFGVIMGTGVGGGIVVDGKVLNGAQGIAGEWGHNVLDEAGDMCYSGIKGCVESFISGPALEKFYAQQSGKTLKLPEIVEAYYQHGDPHARATLQRLCHYFGRALATVINILDPDAVVLGGGVGNIELLYTEGVAELKKYVFNYRLETKILKPALGDSAGVFGAAMLV</sequence>
<accession>A0A395LYJ0</accession>
<dbReference type="PROSITE" id="PS01125">
    <property type="entry name" value="ROK"/>
    <property type="match status" value="1"/>
</dbReference>
<organism evidence="2 3">
    <name type="scientific">Candidatus Thermochlorobacter aerophilus</name>
    <dbReference type="NCBI Taxonomy" id="1868324"/>
    <lineage>
        <taxon>Bacteria</taxon>
        <taxon>Pseudomonadati</taxon>
        <taxon>Chlorobiota</taxon>
        <taxon>Chlorobiia</taxon>
        <taxon>Chlorobiales</taxon>
        <taxon>Candidatus Thermochlorobacteriaceae</taxon>
        <taxon>Candidatus Thermochlorobacter</taxon>
    </lineage>
</organism>
<dbReference type="AlphaFoldDB" id="A0A395LYJ0"/>
<dbReference type="PANTHER" id="PTHR18964:SF149">
    <property type="entry name" value="BIFUNCTIONAL UDP-N-ACETYLGLUCOSAMINE 2-EPIMERASE_N-ACETYLMANNOSAMINE KINASE"/>
    <property type="match status" value="1"/>
</dbReference>
<dbReference type="Proteomes" id="UP000266389">
    <property type="component" value="Unassembled WGS sequence"/>
</dbReference>
<evidence type="ECO:0000313" key="2">
    <source>
        <dbReference type="EMBL" id="RFM23589.1"/>
    </source>
</evidence>
<dbReference type="InterPro" id="IPR043129">
    <property type="entry name" value="ATPase_NBD"/>
</dbReference>
<proteinExistence type="inferred from homology"/>
<reference evidence="2 3" key="1">
    <citation type="journal article" date="2011" name="ISME J.">
        <title>Community ecology of hot spring cyanobacterial mats: predominant populations and their functional potential.</title>
        <authorList>
            <person name="Klatt C.G."/>
            <person name="Wood J.M."/>
            <person name="Rusch D.B."/>
            <person name="Bateson M.M."/>
            <person name="Hamamura N."/>
            <person name="Heidelberg J.F."/>
            <person name="Grossman A.R."/>
            <person name="Bhaya D."/>
            <person name="Cohan F.M."/>
            <person name="Kuhl M."/>
            <person name="Bryant D.A."/>
            <person name="Ward D.M."/>
        </authorList>
    </citation>
    <scope>NUCLEOTIDE SEQUENCE [LARGE SCALE GENOMIC DNA]</scope>
    <source>
        <strain evidence="2">OS</strain>
    </source>
</reference>
<evidence type="ECO:0000256" key="1">
    <source>
        <dbReference type="ARBA" id="ARBA00006479"/>
    </source>
</evidence>
<dbReference type="InterPro" id="IPR000600">
    <property type="entry name" value="ROK"/>
</dbReference>
<dbReference type="GO" id="GO:0008761">
    <property type="term" value="F:UDP-N-acetylglucosamine 2-epimerase activity"/>
    <property type="evidence" value="ECO:0007669"/>
    <property type="project" value="TreeGrafter"/>
</dbReference>
<dbReference type="InterPro" id="IPR049874">
    <property type="entry name" value="ROK_cs"/>
</dbReference>
<protein>
    <submittedName>
        <fullName evidence="2">ROK family protein</fullName>
    </submittedName>
</protein>